<feature type="transmembrane region" description="Helical" evidence="10">
    <location>
        <begin position="238"/>
        <end position="260"/>
    </location>
</feature>
<evidence type="ECO:0000256" key="1">
    <source>
        <dbReference type="ARBA" id="ARBA00004651"/>
    </source>
</evidence>
<dbReference type="GeneID" id="129339663"/>
<sequence>MKAENLTSVTEFILMGLSSHHKTQILLFVIIFLVYLLTVLGNLTVILLVQADTHLQTPMYYFLTHLSGLEICYITTTLPQVLTHLMAGNGAISFLRCAIQMHMLSSLGGTECFLLGVMAYDRYLAICHPLLYTIAMGRWRQLQLALASWVSGFLCSTINASCTFSYPYCGPNHINHFVCELPVVLKLACADTSVTEIVISGTSALIVLGSLSVILTSYGLILSSVLKMQSVAGMRKAFSTCASHLAVVTLFYGTVITMYLRPGLGSGSDFDKKIAVFYIMVTPLLNPIIYCLRNKDIHAAVAKVLQRLVFLQKR</sequence>
<keyword evidence="6 10" id="KW-1133">Transmembrane helix</keyword>
<feature type="transmembrane region" description="Helical" evidence="10">
    <location>
        <begin position="144"/>
        <end position="166"/>
    </location>
</feature>
<keyword evidence="12" id="KW-1185">Reference proteome</keyword>
<feature type="transmembrane region" description="Helical" evidence="10">
    <location>
        <begin position="275"/>
        <end position="292"/>
    </location>
</feature>
<evidence type="ECO:0000256" key="5">
    <source>
        <dbReference type="ARBA" id="ARBA00022725"/>
    </source>
</evidence>
<dbReference type="GO" id="GO:0004930">
    <property type="term" value="F:G protein-coupled receptor activity"/>
    <property type="evidence" value="ECO:0007669"/>
    <property type="project" value="UniProtKB-KW"/>
</dbReference>
<dbReference type="InterPro" id="IPR000276">
    <property type="entry name" value="GPCR_Rhodpsn"/>
</dbReference>
<gene>
    <name evidence="13" type="primary">LOC129339663</name>
</gene>
<feature type="domain" description="G-protein coupled receptors family 1 profile" evidence="11">
    <location>
        <begin position="41"/>
        <end position="290"/>
    </location>
</feature>
<dbReference type="Gene3D" id="1.20.1070.10">
    <property type="entry name" value="Rhodopsin 7-helix transmembrane proteins"/>
    <property type="match status" value="1"/>
</dbReference>
<keyword evidence="9" id="KW-0297">G-protein coupled receptor</keyword>
<evidence type="ECO:0000313" key="12">
    <source>
        <dbReference type="Proteomes" id="UP001190640"/>
    </source>
</evidence>
<name>A0AA97LBR8_EUBMA</name>
<evidence type="ECO:0000256" key="6">
    <source>
        <dbReference type="ARBA" id="ARBA00022989"/>
    </source>
</evidence>
<reference evidence="13" key="1">
    <citation type="submission" date="2025-08" db="UniProtKB">
        <authorList>
            <consortium name="RefSeq"/>
        </authorList>
    </citation>
    <scope>IDENTIFICATION</scope>
    <source>
        <tissue evidence="13">Blood</tissue>
    </source>
</reference>
<dbReference type="PRINTS" id="PR00245">
    <property type="entry name" value="OLFACTORYR"/>
</dbReference>
<keyword evidence="2 10" id="KW-1003">Cell membrane</keyword>
<dbReference type="AlphaFoldDB" id="A0AA97LBR8"/>
<dbReference type="PROSITE" id="PS50262">
    <property type="entry name" value="G_PROTEIN_RECEP_F1_2"/>
    <property type="match status" value="1"/>
</dbReference>
<keyword evidence="5 10" id="KW-0552">Olfaction</keyword>
<evidence type="ECO:0000259" key="11">
    <source>
        <dbReference type="PROSITE" id="PS50262"/>
    </source>
</evidence>
<dbReference type="PRINTS" id="PR00237">
    <property type="entry name" value="GPCRRHODOPSN"/>
</dbReference>
<dbReference type="InterPro" id="IPR017452">
    <property type="entry name" value="GPCR_Rhodpsn_7TM"/>
</dbReference>
<evidence type="ECO:0000313" key="13">
    <source>
        <dbReference type="RefSeq" id="XP_054850220.1"/>
    </source>
</evidence>
<accession>A0AA97LBR8</accession>
<keyword evidence="4 9" id="KW-0812">Transmembrane</keyword>
<comment type="similarity">
    <text evidence="9">Belongs to the G-protein coupled receptor 1 family.</text>
</comment>
<dbReference type="SUPFAM" id="SSF81321">
    <property type="entry name" value="Family A G protein-coupled receptor-like"/>
    <property type="match status" value="1"/>
</dbReference>
<evidence type="ECO:0000256" key="2">
    <source>
        <dbReference type="ARBA" id="ARBA00022475"/>
    </source>
</evidence>
<dbReference type="PROSITE" id="PS00237">
    <property type="entry name" value="G_PROTEIN_RECEP_F1_1"/>
    <property type="match status" value="1"/>
</dbReference>
<organism evidence="12 13">
    <name type="scientific">Eublepharis macularius</name>
    <name type="common">Leopard gecko</name>
    <name type="synonym">Cyrtodactylus macularius</name>
    <dbReference type="NCBI Taxonomy" id="481883"/>
    <lineage>
        <taxon>Eukaryota</taxon>
        <taxon>Metazoa</taxon>
        <taxon>Chordata</taxon>
        <taxon>Craniata</taxon>
        <taxon>Vertebrata</taxon>
        <taxon>Euteleostomi</taxon>
        <taxon>Lepidosauria</taxon>
        <taxon>Squamata</taxon>
        <taxon>Bifurcata</taxon>
        <taxon>Gekkota</taxon>
        <taxon>Eublepharidae</taxon>
        <taxon>Eublepharinae</taxon>
        <taxon>Eublepharis</taxon>
    </lineage>
</organism>
<dbReference type="PANTHER" id="PTHR26453">
    <property type="entry name" value="OLFACTORY RECEPTOR"/>
    <property type="match status" value="1"/>
</dbReference>
<comment type="subcellular location">
    <subcellularLocation>
        <location evidence="1 10">Cell membrane</location>
        <topology evidence="1 10">Multi-pass membrane protein</topology>
    </subcellularLocation>
</comment>
<evidence type="ECO:0000256" key="9">
    <source>
        <dbReference type="RuleBase" id="RU000688"/>
    </source>
</evidence>
<dbReference type="GO" id="GO:0004984">
    <property type="term" value="F:olfactory receptor activity"/>
    <property type="evidence" value="ECO:0007669"/>
    <property type="project" value="InterPro"/>
</dbReference>
<dbReference type="RefSeq" id="XP_054850220.1">
    <property type="nucleotide sequence ID" value="XM_054994245.1"/>
</dbReference>
<evidence type="ECO:0000256" key="8">
    <source>
        <dbReference type="ARBA" id="ARBA00023224"/>
    </source>
</evidence>
<dbReference type="InterPro" id="IPR000725">
    <property type="entry name" value="Olfact_rcpt"/>
</dbReference>
<dbReference type="Pfam" id="PF13853">
    <property type="entry name" value="7tm_4"/>
    <property type="match status" value="1"/>
</dbReference>
<dbReference type="Proteomes" id="UP001190640">
    <property type="component" value="Chromosome 12"/>
</dbReference>
<feature type="transmembrane region" description="Helical" evidence="10">
    <location>
        <begin position="204"/>
        <end position="226"/>
    </location>
</feature>
<evidence type="ECO:0000256" key="7">
    <source>
        <dbReference type="ARBA" id="ARBA00023136"/>
    </source>
</evidence>
<evidence type="ECO:0000256" key="3">
    <source>
        <dbReference type="ARBA" id="ARBA00022606"/>
    </source>
</evidence>
<evidence type="ECO:0000256" key="10">
    <source>
        <dbReference type="RuleBase" id="RU363047"/>
    </source>
</evidence>
<feature type="transmembrane region" description="Helical" evidence="10">
    <location>
        <begin position="25"/>
        <end position="49"/>
    </location>
</feature>
<proteinExistence type="inferred from homology"/>
<evidence type="ECO:0000256" key="4">
    <source>
        <dbReference type="ARBA" id="ARBA00022692"/>
    </source>
</evidence>
<protein>
    <recommendedName>
        <fullName evidence="10">Olfactory receptor</fullName>
    </recommendedName>
</protein>
<keyword evidence="3 10" id="KW-0716">Sensory transduction</keyword>
<dbReference type="KEGG" id="emc:129339663"/>
<dbReference type="GO" id="GO:0005886">
    <property type="term" value="C:plasma membrane"/>
    <property type="evidence" value="ECO:0007669"/>
    <property type="project" value="UniProtKB-SubCell"/>
</dbReference>
<keyword evidence="7 10" id="KW-0472">Membrane</keyword>
<keyword evidence="9" id="KW-0675">Receptor</keyword>
<dbReference type="CDD" id="cd15424">
    <property type="entry name" value="7tmA_OR2_unk"/>
    <property type="match status" value="1"/>
</dbReference>
<dbReference type="FunFam" id="1.20.1070.10:FF:000001">
    <property type="entry name" value="Olfactory receptor"/>
    <property type="match status" value="1"/>
</dbReference>
<keyword evidence="8 9" id="KW-0807">Transducer</keyword>